<gene>
    <name evidence="7" type="ORF">HCR03_18525</name>
</gene>
<keyword evidence="3 6" id="KW-0812">Transmembrane</keyword>
<accession>A0A7G8TAF4</accession>
<sequence>MWTEASMNLIQSLTVSGLGLTIVFLTLIALALAIMGFSRIFSAAGIGKGTGAVKKNSAVQQAPTGEKEEDDVLAILIAVISEEMNLPVDRFQITKIQEI</sequence>
<name>A0A7G8TAF4_9FIRM</name>
<dbReference type="Proteomes" id="UP000515909">
    <property type="component" value="Chromosome"/>
</dbReference>
<dbReference type="InterPro" id="IPR005899">
    <property type="entry name" value="Na_pump_deCOase"/>
</dbReference>
<proteinExistence type="predicted"/>
<evidence type="ECO:0000256" key="5">
    <source>
        <dbReference type="ARBA" id="ARBA00023136"/>
    </source>
</evidence>
<keyword evidence="5 6" id="KW-0472">Membrane</keyword>
<evidence type="ECO:0000256" key="1">
    <source>
        <dbReference type="ARBA" id="ARBA00004236"/>
    </source>
</evidence>
<evidence type="ECO:0000256" key="6">
    <source>
        <dbReference type="SAM" id="Phobius"/>
    </source>
</evidence>
<keyword evidence="4 6" id="KW-1133">Transmembrane helix</keyword>
<dbReference type="KEGG" id="cfem:HCR03_18525"/>
<keyword evidence="2" id="KW-1003">Cell membrane</keyword>
<dbReference type="EMBL" id="CP060286">
    <property type="protein sequence ID" value="QNK40595.1"/>
    <property type="molecule type" value="Genomic_DNA"/>
</dbReference>
<dbReference type="GO" id="GO:0005886">
    <property type="term" value="C:plasma membrane"/>
    <property type="evidence" value="ECO:0007669"/>
    <property type="project" value="UniProtKB-SubCell"/>
</dbReference>
<dbReference type="GO" id="GO:0015081">
    <property type="term" value="F:sodium ion transmembrane transporter activity"/>
    <property type="evidence" value="ECO:0007669"/>
    <property type="project" value="InterPro"/>
</dbReference>
<organism evidence="7 8">
    <name type="scientific">Caproicibacter fermentans</name>
    <dbReference type="NCBI Taxonomy" id="2576756"/>
    <lineage>
        <taxon>Bacteria</taxon>
        <taxon>Bacillati</taxon>
        <taxon>Bacillota</taxon>
        <taxon>Clostridia</taxon>
        <taxon>Eubacteriales</taxon>
        <taxon>Acutalibacteraceae</taxon>
        <taxon>Caproicibacter</taxon>
    </lineage>
</organism>
<comment type="subcellular location">
    <subcellularLocation>
        <location evidence="1">Cell membrane</location>
    </subcellularLocation>
</comment>
<evidence type="ECO:0000313" key="8">
    <source>
        <dbReference type="Proteomes" id="UP000515909"/>
    </source>
</evidence>
<dbReference type="GO" id="GO:0036376">
    <property type="term" value="P:sodium ion export across plasma membrane"/>
    <property type="evidence" value="ECO:0007669"/>
    <property type="project" value="InterPro"/>
</dbReference>
<evidence type="ECO:0000256" key="2">
    <source>
        <dbReference type="ARBA" id="ARBA00022475"/>
    </source>
</evidence>
<evidence type="ECO:0000256" key="3">
    <source>
        <dbReference type="ARBA" id="ARBA00022692"/>
    </source>
</evidence>
<evidence type="ECO:0000313" key="7">
    <source>
        <dbReference type="EMBL" id="QNK40595.1"/>
    </source>
</evidence>
<dbReference type="AlphaFoldDB" id="A0A7G8TAF4"/>
<evidence type="ECO:0000256" key="4">
    <source>
        <dbReference type="ARBA" id="ARBA00022989"/>
    </source>
</evidence>
<reference evidence="7 8" key="1">
    <citation type="submission" date="2020-08" db="EMBL/GenBank/DDBJ databases">
        <title>The isolate Caproiciproducens sp. 7D4C2 produces n-caproate at mildly acidic conditions from hexoses: genome and rBOX comparison with related strains and chain-elongating bacteria.</title>
        <authorList>
            <person name="Esquivel-Elizondo S."/>
            <person name="Bagci C."/>
            <person name="Temovska M."/>
            <person name="Jeon B.S."/>
            <person name="Bessarab I."/>
            <person name="Williams R.B.H."/>
            <person name="Huson D.H."/>
            <person name="Angenent L.T."/>
        </authorList>
    </citation>
    <scope>NUCLEOTIDE SEQUENCE [LARGE SCALE GENOMIC DNA]</scope>
    <source>
        <strain evidence="7 8">7D4C2</strain>
    </source>
</reference>
<feature type="transmembrane region" description="Helical" evidence="6">
    <location>
        <begin position="12"/>
        <end position="34"/>
    </location>
</feature>
<dbReference type="Pfam" id="PF04277">
    <property type="entry name" value="OAD_gamma"/>
    <property type="match status" value="1"/>
</dbReference>
<dbReference type="RefSeq" id="WP_187035849.1">
    <property type="nucleotide sequence ID" value="NZ_CP060286.1"/>
</dbReference>
<protein>
    <submittedName>
        <fullName evidence="7">OadG family protein</fullName>
    </submittedName>
</protein>